<dbReference type="EMBL" id="VSSQ01038946">
    <property type="protein sequence ID" value="MPM91954.1"/>
    <property type="molecule type" value="Genomic_DNA"/>
</dbReference>
<organism evidence="1">
    <name type="scientific">bioreactor metagenome</name>
    <dbReference type="NCBI Taxonomy" id="1076179"/>
    <lineage>
        <taxon>unclassified sequences</taxon>
        <taxon>metagenomes</taxon>
        <taxon>ecological metagenomes</taxon>
    </lineage>
</organism>
<accession>A0A645DR60</accession>
<proteinExistence type="predicted"/>
<reference evidence="1" key="1">
    <citation type="submission" date="2019-08" db="EMBL/GenBank/DDBJ databases">
        <authorList>
            <person name="Kucharzyk K."/>
            <person name="Murdoch R.W."/>
            <person name="Higgins S."/>
            <person name="Loffler F."/>
        </authorList>
    </citation>
    <scope>NUCLEOTIDE SEQUENCE</scope>
</reference>
<gene>
    <name evidence="1" type="ORF">SDC9_139088</name>
</gene>
<evidence type="ECO:0000313" key="1">
    <source>
        <dbReference type="EMBL" id="MPM91954.1"/>
    </source>
</evidence>
<protein>
    <submittedName>
        <fullName evidence="1">Uncharacterized protein</fullName>
    </submittedName>
</protein>
<sequence length="146" mass="16174">MKGFAFVDKNSGNVDFIISWANVEILPENYPVGENQVVITIDNYNNDPQNYEAYDLENKVFLKKLTISTDKVRTLLGATVNVQIAYPDNTVNEMVHVTIGAVSKDVFVVNGNVTFSYNAQEIGILQVTATSSSIYGKNYANLEVLN</sequence>
<name>A0A645DR60_9ZZZZ</name>
<dbReference type="AlphaFoldDB" id="A0A645DR60"/>
<comment type="caution">
    <text evidence="1">The sequence shown here is derived from an EMBL/GenBank/DDBJ whole genome shotgun (WGS) entry which is preliminary data.</text>
</comment>